<dbReference type="SUPFAM" id="SSF141571">
    <property type="entry name" value="Pentapeptide repeat-like"/>
    <property type="match status" value="1"/>
</dbReference>
<comment type="caution">
    <text evidence="1">The sequence shown here is derived from an EMBL/GenBank/DDBJ whole genome shotgun (WGS) entry which is preliminary data.</text>
</comment>
<protein>
    <submittedName>
        <fullName evidence="1">Putative low-complexity protein</fullName>
    </submittedName>
</protein>
<organism evidence="1 2">
    <name type="scientific">candidate division WWE3 bacterium CSP1-7</name>
    <dbReference type="NCBI Taxonomy" id="1576480"/>
    <lineage>
        <taxon>Bacteria</taxon>
        <taxon>Katanobacteria</taxon>
    </lineage>
</organism>
<dbReference type="Proteomes" id="UP000051297">
    <property type="component" value="Unassembled WGS sequence"/>
</dbReference>
<dbReference type="InterPro" id="IPR001646">
    <property type="entry name" value="5peptide_repeat"/>
</dbReference>
<reference evidence="1 2" key="1">
    <citation type="submission" date="2015-05" db="EMBL/GenBank/DDBJ databases">
        <title>Critical biogeochemical functions in the subsurface are associated with bacteria from new phyla and little studied lineages.</title>
        <authorList>
            <person name="Hug L.A."/>
            <person name="Thomas B.C."/>
            <person name="Sharon I."/>
            <person name="Brown C.T."/>
            <person name="Sharma R."/>
            <person name="Hettich R.L."/>
            <person name="Wilkins M.J."/>
            <person name="Williams K.H."/>
            <person name="Singh A."/>
            <person name="Banfield J.F."/>
        </authorList>
    </citation>
    <scope>NUCLEOTIDE SEQUENCE [LARGE SCALE GENOMIC DNA]</scope>
    <source>
        <strain evidence="1">CSP1-7</strain>
    </source>
</reference>
<dbReference type="InterPro" id="IPR051082">
    <property type="entry name" value="Pentapeptide-BTB/POZ_domain"/>
</dbReference>
<sequence>MTSVDKRLELAYKSSLVGANLERADLRGLDLRGINLTSANLRGADLSQANLSQATLIRTDLSRANIQRANFTDADMTGCDLTGCYGRGAKFYRTKLCLAYLRYAQFKNAFFIECDMTGADLLNSLFLGAKFDGSNTEGVKNADRAIFLWWWSPLKTGKISYDPLPGWIQLDESVTGVESVRENAARERVEDSVQKAWEVMDDASKA</sequence>
<dbReference type="PANTHER" id="PTHR14136">
    <property type="entry name" value="BTB_POZ DOMAIN-CONTAINING PROTEIN KCTD9"/>
    <property type="match status" value="1"/>
</dbReference>
<evidence type="ECO:0000313" key="1">
    <source>
        <dbReference type="EMBL" id="KRT67189.1"/>
    </source>
</evidence>
<dbReference type="STRING" id="1576480.XU08_C0007G0009"/>
<dbReference type="Gene3D" id="2.160.20.80">
    <property type="entry name" value="E3 ubiquitin-protein ligase SopA"/>
    <property type="match status" value="1"/>
</dbReference>
<accession>A0A0T5ZX10</accession>
<proteinExistence type="predicted"/>
<name>A0A0T5ZX10_UNCKA</name>
<dbReference type="PANTHER" id="PTHR14136:SF17">
    <property type="entry name" value="BTB_POZ DOMAIN-CONTAINING PROTEIN KCTD9"/>
    <property type="match status" value="1"/>
</dbReference>
<gene>
    <name evidence="1" type="ORF">XU08_C0007G0009</name>
</gene>
<dbReference type="EMBL" id="LDXK01000007">
    <property type="protein sequence ID" value="KRT67189.1"/>
    <property type="molecule type" value="Genomic_DNA"/>
</dbReference>
<dbReference type="AlphaFoldDB" id="A0A0T5ZX10"/>
<evidence type="ECO:0000313" key="2">
    <source>
        <dbReference type="Proteomes" id="UP000051297"/>
    </source>
</evidence>
<dbReference type="Pfam" id="PF00805">
    <property type="entry name" value="Pentapeptide"/>
    <property type="match status" value="2"/>
</dbReference>